<dbReference type="EMBL" id="CP024608">
    <property type="protein sequence ID" value="ATQ74802.1"/>
    <property type="molecule type" value="Genomic_DNA"/>
</dbReference>
<organism evidence="1 2">
    <name type="scientific">Massilia violaceinigra</name>
    <dbReference type="NCBI Taxonomy" id="2045208"/>
    <lineage>
        <taxon>Bacteria</taxon>
        <taxon>Pseudomonadati</taxon>
        <taxon>Pseudomonadota</taxon>
        <taxon>Betaproteobacteria</taxon>
        <taxon>Burkholderiales</taxon>
        <taxon>Oxalobacteraceae</taxon>
        <taxon>Telluria group</taxon>
        <taxon>Massilia</taxon>
    </lineage>
</organism>
<accession>A0A2D2DIK6</accession>
<gene>
    <name evidence="1" type="ORF">CR152_09910</name>
</gene>
<dbReference type="RefSeq" id="WP_099874777.1">
    <property type="nucleotide sequence ID" value="NZ_CP024608.1"/>
</dbReference>
<protein>
    <submittedName>
        <fullName evidence="1">Uncharacterized protein</fullName>
    </submittedName>
</protein>
<keyword evidence="2" id="KW-1185">Reference proteome</keyword>
<dbReference type="KEGG" id="mass:CR152_09910"/>
<name>A0A2D2DIK6_9BURK</name>
<dbReference type="Proteomes" id="UP000229897">
    <property type="component" value="Chromosome"/>
</dbReference>
<proteinExistence type="predicted"/>
<evidence type="ECO:0000313" key="2">
    <source>
        <dbReference type="Proteomes" id="UP000229897"/>
    </source>
</evidence>
<reference evidence="1" key="1">
    <citation type="submission" date="2017-10" db="EMBL/GenBank/DDBJ databases">
        <title>Massilia psychrophilum sp. nov., a novel purple-pigmented bacterium isolated from Tianshan glacier, Xinjiang Municipality, China.</title>
        <authorList>
            <person name="Wang H."/>
        </authorList>
    </citation>
    <scope>NUCLEOTIDE SEQUENCE [LARGE SCALE GENOMIC DNA]</scope>
    <source>
        <strain evidence="1">B2</strain>
    </source>
</reference>
<evidence type="ECO:0000313" key="1">
    <source>
        <dbReference type="EMBL" id="ATQ74802.1"/>
    </source>
</evidence>
<dbReference type="OrthoDB" id="8707028at2"/>
<dbReference type="AlphaFoldDB" id="A0A2D2DIK6"/>
<sequence length="173" mass="19401">MSMSADQAIDEYLSNGNTITTAVGTVLLSPEARRAIYKRLVNEPAAPYHVLLTQMLAEEVKFRTWISEEIVQDDMNYYEGIYQCAFLLYRVGDVRDTLPLWEAKYINMDVGSSMGAEYFVGAGLEQTLAFLASSPAPQAAEIAEYLHGWFDQPGAITWQEAWERERASNIACA</sequence>